<evidence type="ECO:0000259" key="1">
    <source>
        <dbReference type="PROSITE" id="PS50878"/>
    </source>
</evidence>
<dbReference type="InterPro" id="IPR026960">
    <property type="entry name" value="RVT-Znf"/>
</dbReference>
<gene>
    <name evidence="2" type="ORF">TSUD_162080</name>
</gene>
<dbReference type="Proteomes" id="UP000242715">
    <property type="component" value="Unassembled WGS sequence"/>
</dbReference>
<dbReference type="Pfam" id="PF00078">
    <property type="entry name" value="RVT_1"/>
    <property type="match status" value="1"/>
</dbReference>
<dbReference type="PANTHER" id="PTHR33116">
    <property type="entry name" value="REVERSE TRANSCRIPTASE ZINC-BINDING DOMAIN-CONTAINING PROTEIN-RELATED-RELATED"/>
    <property type="match status" value="1"/>
</dbReference>
<dbReference type="EMBL" id="DF973576">
    <property type="protein sequence ID" value="GAU35104.1"/>
    <property type="molecule type" value="Genomic_DNA"/>
</dbReference>
<feature type="domain" description="Reverse transcriptase" evidence="1">
    <location>
        <begin position="1"/>
        <end position="142"/>
    </location>
</feature>
<protein>
    <recommendedName>
        <fullName evidence="1">Reverse transcriptase domain-containing protein</fullName>
    </recommendedName>
</protein>
<keyword evidence="3" id="KW-1185">Reference proteome</keyword>
<proteinExistence type="predicted"/>
<name>A0A2Z6MR54_TRISU</name>
<evidence type="ECO:0000313" key="3">
    <source>
        <dbReference type="Proteomes" id="UP000242715"/>
    </source>
</evidence>
<evidence type="ECO:0000313" key="2">
    <source>
        <dbReference type="EMBL" id="GAU35104.1"/>
    </source>
</evidence>
<dbReference type="Pfam" id="PF13966">
    <property type="entry name" value="zf-RVT"/>
    <property type="match status" value="1"/>
</dbReference>
<organism evidence="2 3">
    <name type="scientific">Trifolium subterraneum</name>
    <name type="common">Subterranean clover</name>
    <dbReference type="NCBI Taxonomy" id="3900"/>
    <lineage>
        <taxon>Eukaryota</taxon>
        <taxon>Viridiplantae</taxon>
        <taxon>Streptophyta</taxon>
        <taxon>Embryophyta</taxon>
        <taxon>Tracheophyta</taxon>
        <taxon>Spermatophyta</taxon>
        <taxon>Magnoliopsida</taxon>
        <taxon>eudicotyledons</taxon>
        <taxon>Gunneridae</taxon>
        <taxon>Pentapetalae</taxon>
        <taxon>rosids</taxon>
        <taxon>fabids</taxon>
        <taxon>Fabales</taxon>
        <taxon>Fabaceae</taxon>
        <taxon>Papilionoideae</taxon>
        <taxon>50 kb inversion clade</taxon>
        <taxon>NPAAA clade</taxon>
        <taxon>Hologalegina</taxon>
        <taxon>IRL clade</taxon>
        <taxon>Trifolieae</taxon>
        <taxon>Trifolium</taxon>
    </lineage>
</organism>
<dbReference type="PROSITE" id="PS50878">
    <property type="entry name" value="RT_POL"/>
    <property type="match status" value="1"/>
</dbReference>
<dbReference type="InterPro" id="IPR000477">
    <property type="entry name" value="RT_dom"/>
</dbReference>
<sequence length="350" mass="39849">MISILINGSPSKEFKMERGLRQGDPLSPFLFLMVAEGLNVLINKAVADGSFVGYGVGREEKVFVSHLQFAYDTLIIGRKSWENIFAIKSILQLCELISGLKVNFNKSTLYGINVKTSWLVEAASALNCNIGELPMKYLGMPIGSRLVLLKSILSAMPIYYLSFFKMSSDEGWFEGNLRKLVGDGKNTNFWLDPWVDGDNLRSQFNRLFDIFLDRDKSVADMISDMNGEKKILWSWRRNLFCWEEELVEVCEGVVFGTVRVIGESDIWKWGDSDFSVKEAYLRLTAEDEEEVEWAKEVWNPLVPAKLSILVWCLLYDRLPTKDNLRLRGVFFNSSSLCVGGCGWRKATHVL</sequence>
<dbReference type="OrthoDB" id="1932527at2759"/>
<reference evidence="3" key="1">
    <citation type="journal article" date="2017" name="Front. Plant Sci.">
        <title>Climate Clever Clovers: New Paradigm to Reduce the Environmental Footprint of Ruminants by Breeding Low Methanogenic Forages Utilizing Haplotype Variation.</title>
        <authorList>
            <person name="Kaur P."/>
            <person name="Appels R."/>
            <person name="Bayer P.E."/>
            <person name="Keeble-Gagnere G."/>
            <person name="Wang J."/>
            <person name="Hirakawa H."/>
            <person name="Shirasawa K."/>
            <person name="Vercoe P."/>
            <person name="Stefanova K."/>
            <person name="Durmic Z."/>
            <person name="Nichols P."/>
            <person name="Revell C."/>
            <person name="Isobe S.N."/>
            <person name="Edwards D."/>
            <person name="Erskine W."/>
        </authorList>
    </citation>
    <scope>NUCLEOTIDE SEQUENCE [LARGE SCALE GENOMIC DNA]</scope>
    <source>
        <strain evidence="3">cv. Daliak</strain>
    </source>
</reference>
<dbReference type="AlphaFoldDB" id="A0A2Z6MR54"/>
<accession>A0A2Z6MR54</accession>
<dbReference type="PANTHER" id="PTHR33116:SF78">
    <property type="entry name" value="OS12G0587133 PROTEIN"/>
    <property type="match status" value="1"/>
</dbReference>